<dbReference type="PATRIC" id="fig|284581.3.peg.3004"/>
<dbReference type="SFLD" id="SFLDS00003">
    <property type="entry name" value="Haloacid_Dehalogenase"/>
    <property type="match status" value="1"/>
</dbReference>
<dbReference type="Gene3D" id="3.40.50.1000">
    <property type="entry name" value="HAD superfamily/HAD-like"/>
    <property type="match status" value="1"/>
</dbReference>
<dbReference type="GO" id="GO:0006281">
    <property type="term" value="P:DNA repair"/>
    <property type="evidence" value="ECO:0007669"/>
    <property type="project" value="TreeGrafter"/>
</dbReference>
<dbReference type="OrthoDB" id="2081981at2"/>
<dbReference type="InterPro" id="IPR036412">
    <property type="entry name" value="HAD-like_sf"/>
</dbReference>
<accession>A0A0M0KVS4</accession>
<dbReference type="PANTHER" id="PTHR43434:SF1">
    <property type="entry name" value="PHOSPHOGLYCOLATE PHOSPHATASE"/>
    <property type="match status" value="1"/>
</dbReference>
<keyword evidence="4" id="KW-1185">Reference proteome</keyword>
<dbReference type="EMBL" id="LILC01000023">
    <property type="protein sequence ID" value="KOO42930.1"/>
    <property type="molecule type" value="Genomic_DNA"/>
</dbReference>
<comment type="caution">
    <text evidence="3">The sequence shown here is derived from an EMBL/GenBank/DDBJ whole genome shotgun (WGS) entry which is preliminary data.</text>
</comment>
<evidence type="ECO:0000313" key="4">
    <source>
        <dbReference type="Proteomes" id="UP000037558"/>
    </source>
</evidence>
<gene>
    <name evidence="3" type="ORF">AMD01_17485</name>
</gene>
<dbReference type="SFLD" id="SFLDG01129">
    <property type="entry name" value="C1.5:_HAD__Beta-PGM__Phosphata"/>
    <property type="match status" value="1"/>
</dbReference>
<evidence type="ECO:0000256" key="1">
    <source>
        <dbReference type="ARBA" id="ARBA00022801"/>
    </source>
</evidence>
<keyword evidence="1" id="KW-0378">Hydrolase</keyword>
<dbReference type="GO" id="GO:0008967">
    <property type="term" value="F:phosphoglycolate phosphatase activity"/>
    <property type="evidence" value="ECO:0007669"/>
    <property type="project" value="TreeGrafter"/>
</dbReference>
<dbReference type="RefSeq" id="WP_053402732.1">
    <property type="nucleotide sequence ID" value="NZ_LILC01000023.1"/>
</dbReference>
<dbReference type="InterPro" id="IPR050155">
    <property type="entry name" value="HAD-like_hydrolase_sf"/>
</dbReference>
<dbReference type="PANTHER" id="PTHR43434">
    <property type="entry name" value="PHOSPHOGLYCOLATE PHOSPHATASE"/>
    <property type="match status" value="1"/>
</dbReference>
<evidence type="ECO:0008006" key="5">
    <source>
        <dbReference type="Google" id="ProtNLM"/>
    </source>
</evidence>
<reference evidence="4" key="1">
    <citation type="submission" date="2015-08" db="EMBL/GenBank/DDBJ databases">
        <title>Fjat-14210 dsm16467.</title>
        <authorList>
            <person name="Liu B."/>
            <person name="Wang J."/>
            <person name="Zhu Y."/>
            <person name="Liu G."/>
            <person name="Chen Q."/>
            <person name="Chen Z."/>
            <person name="Lan J."/>
            <person name="Che J."/>
            <person name="Ge C."/>
            <person name="Shi H."/>
            <person name="Pan Z."/>
            <person name="Liu X."/>
        </authorList>
    </citation>
    <scope>NUCLEOTIDE SEQUENCE [LARGE SCALE GENOMIC DNA]</scope>
    <source>
        <strain evidence="4">DSM 16467</strain>
    </source>
</reference>
<dbReference type="InterPro" id="IPR023214">
    <property type="entry name" value="HAD_sf"/>
</dbReference>
<evidence type="ECO:0000256" key="2">
    <source>
        <dbReference type="ARBA" id="ARBA00022842"/>
    </source>
</evidence>
<proteinExistence type="predicted"/>
<dbReference type="STRING" id="284581.AMD01_17485"/>
<dbReference type="Proteomes" id="UP000037558">
    <property type="component" value="Unassembled WGS sequence"/>
</dbReference>
<organism evidence="3 4">
    <name type="scientific">Priestia koreensis</name>
    <dbReference type="NCBI Taxonomy" id="284581"/>
    <lineage>
        <taxon>Bacteria</taxon>
        <taxon>Bacillati</taxon>
        <taxon>Bacillota</taxon>
        <taxon>Bacilli</taxon>
        <taxon>Bacillales</taxon>
        <taxon>Bacillaceae</taxon>
        <taxon>Priestia</taxon>
    </lineage>
</organism>
<keyword evidence="2" id="KW-0460">Magnesium</keyword>
<evidence type="ECO:0000313" key="3">
    <source>
        <dbReference type="EMBL" id="KOO42930.1"/>
    </source>
</evidence>
<dbReference type="SUPFAM" id="SSF56784">
    <property type="entry name" value="HAD-like"/>
    <property type="match status" value="1"/>
</dbReference>
<protein>
    <recommendedName>
        <fullName evidence="5">Hydrolase</fullName>
    </recommendedName>
</protein>
<dbReference type="Pfam" id="PF00702">
    <property type="entry name" value="Hydrolase"/>
    <property type="match status" value="1"/>
</dbReference>
<name>A0A0M0KVS4_9BACI</name>
<sequence length="270" mass="30868">MTIKVIVFDLDGTLYEDTHHFEYFAKKLSTRLNNADGFMNQYYEAVEEKHTLKVGTVYDRENDRILIQKEGRVLEAFQWDGTPLLPVEEYYPNAITFDFKTMQSIGDLWGVPIAIGRHFGLSSVEINEAFLETRRYMMSDEFVMSPVRGLANTLEELAKTKKLVLMTNSPQVDSERIVEKLGLKGLFTYAIFEAKKPVKTEERLRTIASHFGVETEEMMSVGDNWINEINPARKLGCSTIFIDVHQIGDARSADMVVHQVSELVTSLQLI</sequence>
<dbReference type="CDD" id="cd01427">
    <property type="entry name" value="HAD_like"/>
    <property type="match status" value="1"/>
</dbReference>
<dbReference type="AlphaFoldDB" id="A0A0M0KVS4"/>